<dbReference type="NCBIfam" id="NF010665">
    <property type="entry name" value="PRK14059.1-4"/>
    <property type="match status" value="1"/>
</dbReference>
<dbReference type="NCBIfam" id="NF010663">
    <property type="entry name" value="PRK14059.1-1"/>
    <property type="match status" value="1"/>
</dbReference>
<organism evidence="5 6">
    <name type="scientific">[Mycobacterium] manitobense</name>
    <dbReference type="NCBI Taxonomy" id="190147"/>
    <lineage>
        <taxon>Bacteria</taxon>
        <taxon>Bacillati</taxon>
        <taxon>Actinomycetota</taxon>
        <taxon>Actinomycetes</taxon>
        <taxon>Mycobacteriales</taxon>
        <taxon>Mycobacteriaceae</taxon>
        <taxon>Mycolicibacterium</taxon>
    </lineage>
</organism>
<protein>
    <submittedName>
        <fullName evidence="5">Pyrimidine reductase family protein</fullName>
    </submittedName>
</protein>
<comment type="pathway">
    <text evidence="1">Cofactor biosynthesis; riboflavin biosynthesis.</text>
</comment>
<proteinExistence type="predicted"/>
<dbReference type="InterPro" id="IPR050765">
    <property type="entry name" value="Riboflavin_Biosynth_HTPR"/>
</dbReference>
<accession>A0A9X2YP70</accession>
<dbReference type="Proteomes" id="UP001140293">
    <property type="component" value="Unassembled WGS sequence"/>
</dbReference>
<dbReference type="Gene3D" id="3.40.430.10">
    <property type="entry name" value="Dihydrofolate Reductase, subunit A"/>
    <property type="match status" value="1"/>
</dbReference>
<keyword evidence="6" id="KW-1185">Reference proteome</keyword>
<dbReference type="EMBL" id="JACKSJ010000069">
    <property type="protein sequence ID" value="MCV7170142.1"/>
    <property type="molecule type" value="Genomic_DNA"/>
</dbReference>
<keyword evidence="2" id="KW-0521">NADP</keyword>
<dbReference type="GO" id="GO:0009231">
    <property type="term" value="P:riboflavin biosynthetic process"/>
    <property type="evidence" value="ECO:0007669"/>
    <property type="project" value="InterPro"/>
</dbReference>
<name>A0A9X2YP70_9MYCO</name>
<dbReference type="Pfam" id="PF01872">
    <property type="entry name" value="RibD_C"/>
    <property type="match status" value="1"/>
</dbReference>
<dbReference type="GO" id="GO:0008703">
    <property type="term" value="F:5-amino-6-(5-phosphoribosylamino)uracil reductase activity"/>
    <property type="evidence" value="ECO:0007669"/>
    <property type="project" value="InterPro"/>
</dbReference>
<dbReference type="AlphaFoldDB" id="A0A9X2YP70"/>
<evidence type="ECO:0000256" key="1">
    <source>
        <dbReference type="ARBA" id="ARBA00005104"/>
    </source>
</evidence>
<dbReference type="NCBIfam" id="NF010664">
    <property type="entry name" value="PRK14059.1-2"/>
    <property type="match status" value="1"/>
</dbReference>
<reference evidence="5" key="2">
    <citation type="journal article" date="2022" name="BMC Genomics">
        <title>Comparative genome analysis of mycobacteria focusing on tRNA and non-coding RNA.</title>
        <authorList>
            <person name="Behra P.R.K."/>
            <person name="Pettersson B.M.F."/>
            <person name="Ramesh M."/>
            <person name="Das S."/>
            <person name="Dasgupta S."/>
            <person name="Kirsebom L.A."/>
        </authorList>
    </citation>
    <scope>NUCLEOTIDE SEQUENCE</scope>
    <source>
        <strain evidence="5">DSM 44615</strain>
    </source>
</reference>
<evidence type="ECO:0000313" key="6">
    <source>
        <dbReference type="Proteomes" id="UP001140293"/>
    </source>
</evidence>
<comment type="caution">
    <text evidence="5">The sequence shown here is derived from an EMBL/GenBank/DDBJ whole genome shotgun (WGS) entry which is preliminary data.</text>
</comment>
<feature type="domain" description="Bacterial bifunctional deaminase-reductase C-terminal" evidence="4">
    <location>
        <begin position="38"/>
        <end position="249"/>
    </location>
</feature>
<gene>
    <name evidence="5" type="ORF">H7I41_09460</name>
</gene>
<evidence type="ECO:0000313" key="5">
    <source>
        <dbReference type="EMBL" id="MCV7170142.1"/>
    </source>
</evidence>
<dbReference type="PANTHER" id="PTHR38011">
    <property type="entry name" value="DIHYDROFOLATE REDUCTASE FAMILY PROTEIN (AFU_ORTHOLOGUE AFUA_8G06820)"/>
    <property type="match status" value="1"/>
</dbReference>
<dbReference type="RefSeq" id="WP_264012337.1">
    <property type="nucleotide sequence ID" value="NZ_JACKSJ010000069.1"/>
</dbReference>
<evidence type="ECO:0000259" key="4">
    <source>
        <dbReference type="Pfam" id="PF01872"/>
    </source>
</evidence>
<dbReference type="SUPFAM" id="SSF53597">
    <property type="entry name" value="Dihydrofolate reductase-like"/>
    <property type="match status" value="1"/>
</dbReference>
<evidence type="ECO:0000256" key="3">
    <source>
        <dbReference type="ARBA" id="ARBA00023002"/>
    </source>
</evidence>
<dbReference type="InterPro" id="IPR002734">
    <property type="entry name" value="RibDG_C"/>
</dbReference>
<dbReference type="InterPro" id="IPR024072">
    <property type="entry name" value="DHFR-like_dom_sf"/>
</dbReference>
<keyword evidence="3" id="KW-0560">Oxidoreductase</keyword>
<dbReference type="PANTHER" id="PTHR38011:SF7">
    <property type="entry name" value="2,5-DIAMINO-6-RIBOSYLAMINO-4(3H)-PYRIMIDINONE 5'-PHOSPHATE REDUCTASE"/>
    <property type="match status" value="1"/>
</dbReference>
<evidence type="ECO:0000256" key="2">
    <source>
        <dbReference type="ARBA" id="ARBA00022857"/>
    </source>
</evidence>
<sequence>MPETVAGTQFTVLDAVEVVDDERVADFYRYPDDLARCWVRGNMITSVDGGATADGKSGALGGDGDRALFGLMREAADVIVVGASTVRVENYSGVQLGPAARSARQQRGQAEVPPIAVLTRGGRLDHDAKLFHRTEVRPLILTSADAARSTRDRLGGLAEVIDASGADPDSVDAARALTLLAERGLLRVLTEGGPGILGMFTGADLLDELCLTLAPVLVGGDAKRIVTGPGQVHTPMTRSHVLADGQGYLYTRYVRGN</sequence>
<reference evidence="5" key="1">
    <citation type="submission" date="2020-07" db="EMBL/GenBank/DDBJ databases">
        <authorList>
            <person name="Pettersson B.M.F."/>
            <person name="Behra P.R.K."/>
            <person name="Ramesh M."/>
            <person name="Das S."/>
            <person name="Dasgupta S."/>
            <person name="Kirsebom L.A."/>
        </authorList>
    </citation>
    <scope>NUCLEOTIDE SEQUENCE</scope>
    <source>
        <strain evidence="5">DSM 44615</strain>
    </source>
</reference>